<organism evidence="1 2">
    <name type="scientific">Microbacterium testaceum</name>
    <name type="common">Aureobacterium testaceum</name>
    <name type="synonym">Brevibacterium testaceum</name>
    <dbReference type="NCBI Taxonomy" id="2033"/>
    <lineage>
        <taxon>Bacteria</taxon>
        <taxon>Bacillati</taxon>
        <taxon>Actinomycetota</taxon>
        <taxon>Actinomycetes</taxon>
        <taxon>Micrococcales</taxon>
        <taxon>Microbacteriaceae</taxon>
        <taxon>Microbacterium</taxon>
    </lineage>
</organism>
<sequence>MRVHHKELVAAGMYVGNDFVLGDRQRGHFEGSRVVPLDAVKGSPVLPSPELQKHECISGMRNKHPGGVMYVDETPGRDCSGCRIDQGDDVAVLPRCADDDSVAEKRRGVRVKSRPQ</sequence>
<evidence type="ECO:0000313" key="1">
    <source>
        <dbReference type="EMBL" id="PVE69812.1"/>
    </source>
</evidence>
<protein>
    <submittedName>
        <fullName evidence="1">Uncharacterized protein</fullName>
    </submittedName>
</protein>
<dbReference type="EMBL" id="QDFT01000025">
    <property type="protein sequence ID" value="PVE69812.1"/>
    <property type="molecule type" value="Genomic_DNA"/>
</dbReference>
<dbReference type="AlphaFoldDB" id="A0A2T7WD58"/>
<dbReference type="Proteomes" id="UP000244649">
    <property type="component" value="Unassembled WGS sequence"/>
</dbReference>
<proteinExistence type="predicted"/>
<evidence type="ECO:0000313" key="2">
    <source>
        <dbReference type="Proteomes" id="UP000244649"/>
    </source>
</evidence>
<comment type="caution">
    <text evidence="1">The sequence shown here is derived from an EMBL/GenBank/DDBJ whole genome shotgun (WGS) entry which is preliminary data.</text>
</comment>
<accession>A0A2T7WD58</accession>
<name>A0A2T7WD58_MICTE</name>
<reference evidence="1 2" key="1">
    <citation type="submission" date="2018-04" db="EMBL/GenBank/DDBJ databases">
        <authorList>
            <person name="Go L.Y."/>
            <person name="Mitchell J.A."/>
        </authorList>
    </citation>
    <scope>NUCLEOTIDE SEQUENCE [LARGE SCALE GENOMIC DNA]</scope>
    <source>
        <strain evidence="1 2">TPD7010</strain>
    </source>
</reference>
<gene>
    <name evidence="1" type="ORF">DC432_10735</name>
</gene>